<evidence type="ECO:0000256" key="6">
    <source>
        <dbReference type="ARBA" id="ARBA00023242"/>
    </source>
</evidence>
<proteinExistence type="predicted"/>
<keyword evidence="6" id="KW-0539">Nucleus</keyword>
<feature type="region of interest" description="Disordered" evidence="7">
    <location>
        <begin position="277"/>
        <end position="302"/>
    </location>
</feature>
<feature type="compositionally biased region" description="Low complexity" evidence="7">
    <location>
        <begin position="1"/>
        <end position="43"/>
    </location>
</feature>
<evidence type="ECO:0000259" key="9">
    <source>
        <dbReference type="SMART" id="SM00906"/>
    </source>
</evidence>
<dbReference type="GO" id="GO:0006351">
    <property type="term" value="P:DNA-templated transcription"/>
    <property type="evidence" value="ECO:0007669"/>
    <property type="project" value="InterPro"/>
</dbReference>
<reference evidence="11" key="4">
    <citation type="journal article" date="2015" name="G3 (Bethesda)">
        <title>Genome sequences of three phytopathogenic species of the Magnaporthaceae family of fungi.</title>
        <authorList>
            <person name="Okagaki L.H."/>
            <person name="Nunes C.C."/>
            <person name="Sailsbery J."/>
            <person name="Clay B."/>
            <person name="Brown D."/>
            <person name="John T."/>
            <person name="Oh Y."/>
            <person name="Young N."/>
            <person name="Fitzgerald M."/>
            <person name="Haas B.J."/>
            <person name="Zeng Q."/>
            <person name="Young S."/>
            <person name="Adiconis X."/>
            <person name="Fan L."/>
            <person name="Levin J.Z."/>
            <person name="Mitchell T.K."/>
            <person name="Okubara P.A."/>
            <person name="Farman M.L."/>
            <person name="Kohn L.M."/>
            <person name="Birren B."/>
            <person name="Ma L.-J."/>
            <person name="Dean R.A."/>
        </authorList>
    </citation>
    <scope>NUCLEOTIDE SEQUENCE</scope>
    <source>
        <strain evidence="11">ATCC 64411 / 73-15</strain>
    </source>
</reference>
<keyword evidence="4" id="KW-0238">DNA-binding</keyword>
<dbReference type="GO" id="GO:0008270">
    <property type="term" value="F:zinc ion binding"/>
    <property type="evidence" value="ECO:0007669"/>
    <property type="project" value="InterPro"/>
</dbReference>
<evidence type="ECO:0000256" key="7">
    <source>
        <dbReference type="SAM" id="MobiDB-lite"/>
    </source>
</evidence>
<reference evidence="11" key="5">
    <citation type="submission" date="2015-06" db="UniProtKB">
        <authorList>
            <consortium name="EnsemblFungi"/>
        </authorList>
    </citation>
    <scope>IDENTIFICATION</scope>
    <source>
        <strain evidence="11">ATCC 64411</strain>
    </source>
</reference>
<evidence type="ECO:0000256" key="1">
    <source>
        <dbReference type="ARBA" id="ARBA00004123"/>
    </source>
</evidence>
<dbReference type="GO" id="GO:0043565">
    <property type="term" value="F:sequence-specific DNA binding"/>
    <property type="evidence" value="ECO:0007669"/>
    <property type="project" value="TreeGrafter"/>
</dbReference>
<protein>
    <recommendedName>
        <fullName evidence="9">Xylanolytic transcriptional activator regulatory domain-containing protein</fullName>
    </recommendedName>
</protein>
<evidence type="ECO:0000256" key="8">
    <source>
        <dbReference type="SAM" id="Phobius"/>
    </source>
</evidence>
<feature type="region of interest" description="Disordered" evidence="7">
    <location>
        <begin position="1"/>
        <end position="103"/>
    </location>
</feature>
<dbReference type="CDD" id="cd12148">
    <property type="entry name" value="fungal_TF_MHR"/>
    <property type="match status" value="1"/>
</dbReference>
<feature type="compositionally biased region" description="Basic and acidic residues" evidence="7">
    <location>
        <begin position="74"/>
        <end position="84"/>
    </location>
</feature>
<evidence type="ECO:0000256" key="5">
    <source>
        <dbReference type="ARBA" id="ARBA00023163"/>
    </source>
</evidence>
<comment type="subcellular location">
    <subcellularLocation>
        <location evidence="1">Nucleus</location>
    </subcellularLocation>
</comment>
<evidence type="ECO:0000256" key="3">
    <source>
        <dbReference type="ARBA" id="ARBA00023015"/>
    </source>
</evidence>
<sequence>MDEAVEAPGGAASPAGARPPSTSSRRSSASVVVAAADGANHAASPQDVSGDESGPQSWHRDSQEVESGPASVKSSDEADVKGDGAGEPAGGSDPPPSLPVQKRRRVTRACDEITLHTLLRLFLWCAIIRSSAPAPPCRLPLTPTIECTYDKPSNRRRNPGPQYVDALEQRLHRAEALLRKFIPDVDLADPNLDRSVQLEFATRAKAQAARMKTGETGDAAKSQDDQLLSMIEGMGHLELADGEADFHGTSSGAVFMRRLKAHMGLHNDAKMPFPPRKPQQRFAFGSPQSSASSPFDPGESTGPAIYDLPPKEVSRSLCYFSLNCATCLLRIVHLPTFYESFERLYDKKSTEGLGLEDHRDLALLYSTLALGSVFFPTDDENDPANQVHYKGATEKGLKFYTLARLLLQDITDCHDLVSLQALYFMILYLQATSNLSGCYALLGIALRSAVRMGLHRHLPHVQFTPLEDEMRRRVFYAIRQLDLYVSAMLGFPVLLKVSDIDQRLPTEVDDEFITKDAIIPPPPGTPAFFQATNAHVRLMDLLDRVVQEVYPLRGIEGRAGKDDQAASFTIRYSTIKTIEAELQQWYEQLPIAWRPSPEGPIEVIRVRSLLRFSYAHVQMMLYRPFLHYASPRLSAGKHVDERYYACAAACISVSRNLVHIGIEIKRQGVLIGPYWVILYTQFFAILSLLFYALENPDKPGTAEILADAHAGRELVASLSNRSLAADRVTEALNALFEQLPERLRNPVDQIHPHVVTTKKRGAPGGISSSSPSSVKEQSTIPGGAGGGDKKRSESVVRTHSGRSQSSARAASSRAMSEARHRMPLDAVGGGGGPAHGFMSSFGTRAARRADGEQQSPDPGPRAGFRDLPGQQGCTAWVAAVAARNMGPGGQHSHSHHRPHHLHQDDMEDILLTDPSSFDFLAQQYRRI</sequence>
<keyword evidence="8" id="KW-1133">Transmembrane helix</keyword>
<evidence type="ECO:0000256" key="4">
    <source>
        <dbReference type="ARBA" id="ARBA00023125"/>
    </source>
</evidence>
<reference evidence="12" key="2">
    <citation type="submission" date="2010-05" db="EMBL/GenBank/DDBJ databases">
        <title>The genome sequence of Magnaporthe poae strain ATCC 64411.</title>
        <authorList>
            <person name="Ma L.-J."/>
            <person name="Dead R."/>
            <person name="Young S."/>
            <person name="Zeng Q."/>
            <person name="Koehrsen M."/>
            <person name="Alvarado L."/>
            <person name="Berlin A."/>
            <person name="Chapman S.B."/>
            <person name="Chen Z."/>
            <person name="Freedman E."/>
            <person name="Gellesch M."/>
            <person name="Goldberg J."/>
            <person name="Griggs A."/>
            <person name="Gujja S."/>
            <person name="Heilman E.R."/>
            <person name="Heiman D."/>
            <person name="Hepburn T."/>
            <person name="Howarth C."/>
            <person name="Jen D."/>
            <person name="Larson L."/>
            <person name="Mehta T."/>
            <person name="Neiman D."/>
            <person name="Pearson M."/>
            <person name="Roberts A."/>
            <person name="Saif S."/>
            <person name="Shea T."/>
            <person name="Shenoy N."/>
            <person name="Sisk P."/>
            <person name="Stolte C."/>
            <person name="Sykes S."/>
            <person name="Walk T."/>
            <person name="White J."/>
            <person name="Yandava C."/>
            <person name="Haas B."/>
            <person name="Nusbaum C."/>
            <person name="Birren B."/>
        </authorList>
    </citation>
    <scope>NUCLEOTIDE SEQUENCE [LARGE SCALE GENOMIC DNA]</scope>
    <source>
        <strain evidence="12">ATCC 64411 / 73-15</strain>
    </source>
</reference>
<keyword evidence="8" id="KW-0812">Transmembrane</keyword>
<dbReference type="EMBL" id="ADBL01001602">
    <property type="status" value="NOT_ANNOTATED_CDS"/>
    <property type="molecule type" value="Genomic_DNA"/>
</dbReference>
<dbReference type="STRING" id="644358.A0A0C4E2I0"/>
<dbReference type="SMART" id="SM00906">
    <property type="entry name" value="Fungal_trans"/>
    <property type="match status" value="1"/>
</dbReference>
<reference evidence="10" key="3">
    <citation type="submission" date="2011-03" db="EMBL/GenBank/DDBJ databases">
        <title>Annotation of Magnaporthe poae ATCC 64411.</title>
        <authorList>
            <person name="Ma L.-J."/>
            <person name="Dead R."/>
            <person name="Young S.K."/>
            <person name="Zeng Q."/>
            <person name="Gargeya S."/>
            <person name="Fitzgerald M."/>
            <person name="Haas B."/>
            <person name="Abouelleil A."/>
            <person name="Alvarado L."/>
            <person name="Arachchi H.M."/>
            <person name="Berlin A."/>
            <person name="Brown A."/>
            <person name="Chapman S.B."/>
            <person name="Chen Z."/>
            <person name="Dunbar C."/>
            <person name="Freedman E."/>
            <person name="Gearin G."/>
            <person name="Gellesch M."/>
            <person name="Goldberg J."/>
            <person name="Griggs A."/>
            <person name="Gujja S."/>
            <person name="Heiman D."/>
            <person name="Howarth C."/>
            <person name="Larson L."/>
            <person name="Lui A."/>
            <person name="MacDonald P.J.P."/>
            <person name="Mehta T."/>
            <person name="Montmayeur A."/>
            <person name="Murphy C."/>
            <person name="Neiman D."/>
            <person name="Pearson M."/>
            <person name="Priest M."/>
            <person name="Roberts A."/>
            <person name="Saif S."/>
            <person name="Shea T."/>
            <person name="Shenoy N."/>
            <person name="Sisk P."/>
            <person name="Stolte C."/>
            <person name="Sykes S."/>
            <person name="Yandava C."/>
            <person name="Wortman J."/>
            <person name="Nusbaum C."/>
            <person name="Birren B."/>
        </authorList>
    </citation>
    <scope>NUCLEOTIDE SEQUENCE</scope>
    <source>
        <strain evidence="10">ATCC 64411</strain>
    </source>
</reference>
<feature type="region of interest" description="Disordered" evidence="7">
    <location>
        <begin position="747"/>
        <end position="818"/>
    </location>
</feature>
<dbReference type="eggNOG" id="ENOG502QSY2">
    <property type="taxonomic scope" value="Eukaryota"/>
</dbReference>
<dbReference type="GO" id="GO:0005634">
    <property type="term" value="C:nucleus"/>
    <property type="evidence" value="ECO:0007669"/>
    <property type="project" value="UniProtKB-SubCell"/>
</dbReference>
<dbReference type="InterPro" id="IPR007219">
    <property type="entry name" value="XnlR_reg_dom"/>
</dbReference>
<keyword evidence="8" id="KW-0472">Membrane</keyword>
<feature type="compositionally biased region" description="Basic and acidic residues" evidence="7">
    <location>
        <begin position="787"/>
        <end position="796"/>
    </location>
</feature>
<reference evidence="10" key="1">
    <citation type="submission" date="2010-05" db="EMBL/GenBank/DDBJ databases">
        <title>The Genome Sequence of Magnaporthe poae strain ATCC 64411.</title>
        <authorList>
            <consortium name="The Broad Institute Genome Sequencing Platform"/>
            <consortium name="Broad Institute Genome Sequencing Center for Infectious Disease"/>
            <person name="Ma L.-J."/>
            <person name="Dead R."/>
            <person name="Young S."/>
            <person name="Zeng Q."/>
            <person name="Koehrsen M."/>
            <person name="Alvarado L."/>
            <person name="Berlin A."/>
            <person name="Chapman S.B."/>
            <person name="Chen Z."/>
            <person name="Freedman E."/>
            <person name="Gellesch M."/>
            <person name="Goldberg J."/>
            <person name="Griggs A."/>
            <person name="Gujja S."/>
            <person name="Heilman E.R."/>
            <person name="Heiman D."/>
            <person name="Hepburn T."/>
            <person name="Howarth C."/>
            <person name="Jen D."/>
            <person name="Larson L."/>
            <person name="Mehta T."/>
            <person name="Neiman D."/>
            <person name="Pearson M."/>
            <person name="Roberts A."/>
            <person name="Saif S."/>
            <person name="Shea T."/>
            <person name="Shenoy N."/>
            <person name="Sisk P."/>
            <person name="Stolte C."/>
            <person name="Sykes S."/>
            <person name="Walk T."/>
            <person name="White J."/>
            <person name="Yandava C."/>
            <person name="Haas B."/>
            <person name="Nusbaum C."/>
            <person name="Birren B."/>
        </authorList>
    </citation>
    <scope>NUCLEOTIDE SEQUENCE</scope>
    <source>
        <strain evidence="10">ATCC 64411</strain>
    </source>
</reference>
<name>A0A0C4E2I0_MAGP6</name>
<feature type="compositionally biased region" description="Low complexity" evidence="7">
    <location>
        <begin position="801"/>
        <end position="815"/>
    </location>
</feature>
<evidence type="ECO:0000256" key="2">
    <source>
        <dbReference type="ARBA" id="ARBA00022833"/>
    </source>
</evidence>
<dbReference type="OMA" id="DQGFQYF"/>
<dbReference type="VEuPathDB" id="FungiDB:MAPG_06616"/>
<organism evidence="11 12">
    <name type="scientific">Magnaporthiopsis poae (strain ATCC 64411 / 73-15)</name>
    <name type="common">Kentucky bluegrass fungus</name>
    <name type="synonym">Magnaporthe poae</name>
    <dbReference type="NCBI Taxonomy" id="644358"/>
    <lineage>
        <taxon>Eukaryota</taxon>
        <taxon>Fungi</taxon>
        <taxon>Dikarya</taxon>
        <taxon>Ascomycota</taxon>
        <taxon>Pezizomycotina</taxon>
        <taxon>Sordariomycetes</taxon>
        <taxon>Sordariomycetidae</taxon>
        <taxon>Magnaporthales</taxon>
        <taxon>Magnaporthaceae</taxon>
        <taxon>Magnaporthiopsis</taxon>
    </lineage>
</organism>
<keyword evidence="5" id="KW-0804">Transcription</keyword>
<dbReference type="PANTHER" id="PTHR47540">
    <property type="entry name" value="THIAMINE REPRESSIBLE GENES REGULATORY PROTEIN THI5"/>
    <property type="match status" value="1"/>
</dbReference>
<dbReference type="AlphaFoldDB" id="A0A0C4E2I0"/>
<evidence type="ECO:0000313" key="12">
    <source>
        <dbReference type="Proteomes" id="UP000011715"/>
    </source>
</evidence>
<dbReference type="EMBL" id="ADBL01001601">
    <property type="status" value="NOT_ANNOTATED_CDS"/>
    <property type="molecule type" value="Genomic_DNA"/>
</dbReference>
<feature type="region of interest" description="Disordered" evidence="7">
    <location>
        <begin position="845"/>
        <end position="869"/>
    </location>
</feature>
<feature type="domain" description="Xylanolytic transcriptional activator regulatory" evidence="9">
    <location>
        <begin position="438"/>
        <end position="511"/>
    </location>
</feature>
<dbReference type="EMBL" id="GL876970">
    <property type="protein sequence ID" value="KLU87619.1"/>
    <property type="molecule type" value="Genomic_DNA"/>
</dbReference>
<dbReference type="Proteomes" id="UP000011715">
    <property type="component" value="Unassembled WGS sequence"/>
</dbReference>
<keyword evidence="12" id="KW-1185">Reference proteome</keyword>
<evidence type="ECO:0000313" key="11">
    <source>
        <dbReference type="EnsemblFungi" id="MAPG_06616T0"/>
    </source>
</evidence>
<dbReference type="Pfam" id="PF04082">
    <property type="entry name" value="Fungal_trans"/>
    <property type="match status" value="1"/>
</dbReference>
<dbReference type="InterPro" id="IPR051711">
    <property type="entry name" value="Stress_Response_Reg"/>
</dbReference>
<dbReference type="EnsemblFungi" id="MAPG_06616T0">
    <property type="protein sequence ID" value="MAPG_06616T0"/>
    <property type="gene ID" value="MAPG_06616"/>
</dbReference>
<keyword evidence="2" id="KW-0862">Zinc</keyword>
<feature type="transmembrane region" description="Helical" evidence="8">
    <location>
        <begin position="674"/>
        <end position="693"/>
    </location>
</feature>
<gene>
    <name evidence="10" type="ORF">MAPG_06616</name>
</gene>
<keyword evidence="3" id="KW-0805">Transcription regulation</keyword>
<dbReference type="OrthoDB" id="422427at2759"/>
<evidence type="ECO:0000313" key="10">
    <source>
        <dbReference type="EMBL" id="KLU87619.1"/>
    </source>
</evidence>
<dbReference type="PANTHER" id="PTHR47540:SF1">
    <property type="entry name" value="ACTIVATOR OF STRESS GENES 1-RELATED"/>
    <property type="match status" value="1"/>
</dbReference>
<dbReference type="GO" id="GO:0045944">
    <property type="term" value="P:positive regulation of transcription by RNA polymerase II"/>
    <property type="evidence" value="ECO:0007669"/>
    <property type="project" value="TreeGrafter"/>
</dbReference>
<accession>A0A0C4E2I0</accession>